<reference evidence="1" key="1">
    <citation type="submission" date="2018-01" db="EMBL/GenBank/DDBJ databases">
        <authorList>
            <person name="Kovanen S."/>
            <person name="Nieminen T."/>
            <person name="Pohja-Mykra M."/>
            <person name="Raunio-Saarnisto M."/>
            <person name="Sauvala M."/>
            <person name="Fredriksson-Ahomaa M."/>
            <person name="Hanninen M.-L."/>
            <person name="Kivisto R."/>
        </authorList>
    </citation>
    <scope>NUCLEOTIDE SEQUENCE</scope>
    <source>
        <strain evidence="1">SO-26</strain>
    </source>
</reference>
<evidence type="ECO:0000313" key="3">
    <source>
        <dbReference type="Proteomes" id="UP000288507"/>
    </source>
</evidence>
<dbReference type="Proteomes" id="UP000287197">
    <property type="component" value="Unassembled WGS sequence"/>
</dbReference>
<dbReference type="RefSeq" id="WP_126232470.1">
    <property type="nucleotide sequence ID" value="NZ_PQZD01000003.1"/>
</dbReference>
<comment type="caution">
    <text evidence="2">The sequence shown here is derived from an EMBL/GenBank/DDBJ whole genome shotgun (WGS) entry which is preliminary data.</text>
</comment>
<dbReference type="AlphaFoldDB" id="A0A430VC37"/>
<dbReference type="Proteomes" id="UP000288507">
    <property type="component" value="Unassembled WGS sequence"/>
</dbReference>
<gene>
    <name evidence="2" type="ORF">C3H57_08585</name>
    <name evidence="1" type="ORF">C3I27_04190</name>
</gene>
<organism evidence="2 3">
    <name type="scientific">Campylobacter jejuni</name>
    <dbReference type="NCBI Taxonomy" id="197"/>
    <lineage>
        <taxon>Bacteria</taxon>
        <taxon>Pseudomonadati</taxon>
        <taxon>Campylobacterota</taxon>
        <taxon>Epsilonproteobacteria</taxon>
        <taxon>Campylobacterales</taxon>
        <taxon>Campylobacteraceae</taxon>
        <taxon>Campylobacter</taxon>
    </lineage>
</organism>
<protein>
    <submittedName>
        <fullName evidence="2">Uncharacterized protein</fullName>
    </submittedName>
</protein>
<sequence>MTEYGEHFKARVTERTQEFSYQSREKCIELMTDNADRLNRHVFQAAGLIMDMVEKGVVKHEQSLMSLLDNLTLSAECNKSFVRLFAELK</sequence>
<evidence type="ECO:0000313" key="2">
    <source>
        <dbReference type="EMBL" id="RTJ78353.1"/>
    </source>
</evidence>
<dbReference type="EMBL" id="PRBV01000014">
    <property type="protein sequence ID" value="RTJ78353.1"/>
    <property type="molecule type" value="Genomic_DNA"/>
</dbReference>
<dbReference type="EMBL" id="PQZD01000003">
    <property type="protein sequence ID" value="RTI48628.1"/>
    <property type="molecule type" value="Genomic_DNA"/>
</dbReference>
<reference evidence="2" key="2">
    <citation type="journal article" date="2019" name="Appl. Environ. Microbiol.">
        <title>Population genetics and characterization of Campylobacter jejuni isolates in western jackdaws and game birds in Finland.</title>
        <authorList>
            <person name="Kovanen S."/>
            <person name="Rossi M."/>
            <person name="Pohja-Mykra M."/>
            <person name="Nieminen T."/>
            <person name="Raunio-Saarnisto M."/>
            <person name="Sauvala M."/>
            <person name="Fredriksson-Ahomaa M."/>
            <person name="Hanninen M.L."/>
            <person name="Kivisto R."/>
        </authorList>
    </citation>
    <scope>NUCLEOTIDE SEQUENCE [LARGE SCALE GENOMIC DNA]</scope>
    <source>
        <strain evidence="2">CB313</strain>
        <strain evidence="1">SO-26</strain>
    </source>
</reference>
<proteinExistence type="predicted"/>
<accession>A0A430VC37</accession>
<evidence type="ECO:0000313" key="1">
    <source>
        <dbReference type="EMBL" id="RTI48628.1"/>
    </source>
</evidence>
<name>A0A430VC37_CAMJU</name>